<protein>
    <submittedName>
        <fullName evidence="3">RHS repeat-associated core domain-containing protein</fullName>
    </submittedName>
</protein>
<dbReference type="InterPro" id="IPR050708">
    <property type="entry name" value="T6SS_VgrG/RHS"/>
</dbReference>
<feature type="chain" id="PRO_5045336651" evidence="2">
    <location>
        <begin position="28"/>
        <end position="2458"/>
    </location>
</feature>
<feature type="signal peptide" evidence="2">
    <location>
        <begin position="1"/>
        <end position="27"/>
    </location>
</feature>
<keyword evidence="2" id="KW-0732">Signal</keyword>
<dbReference type="InterPro" id="IPR031325">
    <property type="entry name" value="RHS_repeat"/>
</dbReference>
<organism evidence="3 4">
    <name type="scientific">Arthrobacter ramosus</name>
    <dbReference type="NCBI Taxonomy" id="1672"/>
    <lineage>
        <taxon>Bacteria</taxon>
        <taxon>Bacillati</taxon>
        <taxon>Actinomycetota</taxon>
        <taxon>Actinomycetes</taxon>
        <taxon>Micrococcales</taxon>
        <taxon>Micrococcaceae</taxon>
        <taxon>Arthrobacter</taxon>
    </lineage>
</organism>
<dbReference type="EMBL" id="JBHMBC010000025">
    <property type="protein sequence ID" value="MFB9821068.1"/>
    <property type="molecule type" value="Genomic_DNA"/>
</dbReference>
<dbReference type="PANTHER" id="PTHR32305">
    <property type="match status" value="1"/>
</dbReference>
<dbReference type="Proteomes" id="UP001589702">
    <property type="component" value="Unassembled WGS sequence"/>
</dbReference>
<proteinExistence type="predicted"/>
<feature type="region of interest" description="Disordered" evidence="1">
    <location>
        <begin position="1977"/>
        <end position="2010"/>
    </location>
</feature>
<dbReference type="InterPro" id="IPR006530">
    <property type="entry name" value="YD"/>
</dbReference>
<feature type="region of interest" description="Disordered" evidence="1">
    <location>
        <begin position="1250"/>
        <end position="1284"/>
    </location>
</feature>
<dbReference type="Pfam" id="PF05593">
    <property type="entry name" value="RHS_repeat"/>
    <property type="match status" value="2"/>
</dbReference>
<keyword evidence="4" id="KW-1185">Reference proteome</keyword>
<dbReference type="RefSeq" id="WP_268819241.1">
    <property type="nucleotide sequence ID" value="NZ_BAAAWN010000001.1"/>
</dbReference>
<feature type="compositionally biased region" description="Polar residues" evidence="1">
    <location>
        <begin position="1250"/>
        <end position="1267"/>
    </location>
</feature>
<gene>
    <name evidence="3" type="ORF">ACFFP1_16360</name>
</gene>
<evidence type="ECO:0000256" key="2">
    <source>
        <dbReference type="SAM" id="SignalP"/>
    </source>
</evidence>
<dbReference type="NCBIfam" id="TIGR03696">
    <property type="entry name" value="Rhs_assc_core"/>
    <property type="match status" value="1"/>
</dbReference>
<dbReference type="PANTHER" id="PTHR32305:SF17">
    <property type="entry name" value="TRNA NUCLEASE WAPA"/>
    <property type="match status" value="1"/>
</dbReference>
<dbReference type="InterPro" id="IPR022385">
    <property type="entry name" value="Rhs_assc_core"/>
</dbReference>
<feature type="compositionally biased region" description="Polar residues" evidence="1">
    <location>
        <begin position="1978"/>
        <end position="1996"/>
    </location>
</feature>
<reference evidence="3 4" key="1">
    <citation type="submission" date="2024-09" db="EMBL/GenBank/DDBJ databases">
        <authorList>
            <person name="Sun Q."/>
            <person name="Mori K."/>
        </authorList>
    </citation>
    <scope>NUCLEOTIDE SEQUENCE [LARGE SCALE GENOMIC DNA]</scope>
    <source>
        <strain evidence="3 4">JCM 1334</strain>
    </source>
</reference>
<sequence length="2458" mass="250876">MRNVRNRNGLGNAAVLAVASAVVTASAGLFAITVDHSLGWTPEAPDPVSSVQVTPWSAATQEPAGQRPFVEGINLAAVRATVRGTSPATVTGAARTPHALGAGLTVVPAGLTRTVPLTSPPAPVPVNDNGGGNFTALPGVSSGSWGVTGQTGAFTWSYPFSARKAPAGPTPALGLAYDSSSIDGLTSSTNNQASVVGDGWSLAGAGSIRQKFAPCMDQGVTGSYDLCGAAEGQQFSISFGGRSGQVIKDKDAVPAKYKLQNDDNTRVEYLTDNTNSNGTFDGGYWKLTDTSGTQYFFGRNHLPGWDGTKASTNSADTVPVGAATPSQPCAAASFAASVCQQAYAWNLDYVVDVNNNSEAFYYTQDTNTYSTQQGTGPLMNYVRSSRLARVDYGMRAGTELSASSPLRIELGYTGRCTGVDCSKGNDIPTGFACQPTGTCAVYSPTFYNDQRLQTVSTRTNTGPGAYQDVDVWTLGHSMPDPGDGTKPALWLGSVAHQGANTATGVGGAISDPAVTFEGQALQNRVWVYAAGIAPLDRYRISTIRTVTGASITVSYLGTECSQTNLPAAPETNTKRCFPQWWTPTTPIAQPARMDYFHIYPVAAISTNAGPGANGSVDMSTRYEYQGTPAWKYAAPAFVAGSGGSQLTWSVNAGWSKVKTITGNTGVPGLNPSSMTTYLRGLDGTPSNSSGGKISATVTASDGTTITDSPWFAGSSVETQKFVGETGPQLSTAITVPWASPVTATGGGTGAPTARHTGTASVKNIIASSTGAGTRTTTTSNTFDNGTGNPNYGRITAVSNSGETGGTPGSCTVTAYADSAGADNTGLNLLALPATTTTYAGPCTGNGAPAGNIIAATGTLYDSSMAAIPGAPTYQAPTLGNPSRTDTATAVNGTTVTTWKTGPTLAYDALGRVQSSTDNTTGTARTTQIAYAPATGLPASVTTTNPLGWTTTTAFDSIRGNKTTSTDENLNVTSYQYDASGRITGVWDPMRPKASNATPTQATAYTISKDVPSSIARTSINGLGHATTSYEIYDGLGRLRQTQKPSPRSGTMATDTTYNSIGAKLIANNNYQFAANPSAALMLPDGTAVPSSDRYGYDGAGRLTTDAALAYGNSNAPLWTTNITYTGADTTTTTTTPGTIAGNDSATATIVNAAGKTVSRQLFHGTTPTGTPDTTSYSYDALGRMTSMTDTAGNQWSWAFDTAGRQTTANDPDTGTTTTSYDASGRVAATTDGAGNLTSYAYDALDRTTGTSVTPQGGTAHTLTTSTYDGEKKGQPSSATRFNGPNYDQQVTTAVSGYNAAYQPATTTTTLPGGLTGYAGDYTTTRAYTSTGNIATEATPAIGGLSAETITNNFDDFENPSAITTGTDTIAGAFDYTEFNQLAGFQQFDANYTSNTADTTGLNKTQFNWDATTGRLARQSSTNQSKGAIADLGVTNYTYTASGKLSSREQLYPSRPGAPDDYQCYSYDYASRLSAAWTAAAKNCNTAPTPASTSVPGLGGPAPYAQTYAYTPAGDRSQVKRFDNAGNLAATENYAYPGAAVTAPGAFSAQAPFRQLDTRNGTGGIHGTVGPGQTIRVKVTGQGGIPATGVSAVAMNITVTNPSSFGAITAYAGGTNNPGTSNLNYATGQTVANFAVTPVGADGTIAFTNNSSGTVDLLADTSGYYLGGAATTPGAFSAQTPFRQLDTRNGTGGVSGPVGPNQTIRVKVTGQGGIPATGVSAVAMNITVANSTSFGAITAYAGGTNNPGTSNLNYATGQIVPNFAITPVGSDGTIAFTNNSSGTVQIIADTSGYFLGGTATVPGAFSAQTPFRQLDTRNGTGGVTGPVGPGQTISVKVTGRGGLPATGVSAIAMNITVANSTSSGVITAYAGGTPKPGTSNLNYTAGQIIPNFAITAVGADGTISFTNDSPGTVQLIADTMGYFNGPVTGGLPGAHQLQSMTSTPATGTPATSTFTWDAAGRMTGRAGETLAYTADGKLATTTGSPTLPANPNPSATAGTPPAPLSGTAGSTGTRYYDAGGNLVGITDGTGTTATIGSITAHSTPAGVKTATKTYGFAGKTVAQRTAAGGTVKLAFIISDGVDTTQTILQPSSGTTPVTAQTRYTDPIGLARGPTQTAAGAGAYATAAGATTGVGSNAANVAGYGAVNGYIGGLADTISTLTHLGARDLDPVLGTFTSPDPILKRDDANNFSPYVYGEADAINNADPSGLMILSWAVTDGPINGGWHAPDAVPDVAVPSRPTGPLAPGYTSPVPGSWQFYIAPSWTRPRTTPAPTAASENATGPSSLKQTLLVSQGLPPDENSSWATALRPIADLAMIVGSEGMAGEGMAGAGEEMGAAGEIGIRSGARSAEMSSVEGNFNVKFGSEAKLGDHFNRHGSDFRATSAEQYEKMASEFLISPLRGNGTLQKIRGNGDIVRYDPKSGEFGVLSNSGVIRTYYIPDPARTGMSNMDYFIQEGSR</sequence>
<feature type="compositionally biased region" description="Low complexity" evidence="1">
    <location>
        <begin position="770"/>
        <end position="788"/>
    </location>
</feature>
<dbReference type="NCBIfam" id="TIGR01643">
    <property type="entry name" value="YD_repeat_2x"/>
    <property type="match status" value="5"/>
</dbReference>
<accession>A0ABV5Y245</accession>
<evidence type="ECO:0000256" key="1">
    <source>
        <dbReference type="SAM" id="MobiDB-lite"/>
    </source>
</evidence>
<feature type="compositionally biased region" description="Polar residues" evidence="1">
    <location>
        <begin position="1274"/>
        <end position="1284"/>
    </location>
</feature>
<comment type="caution">
    <text evidence="3">The sequence shown here is derived from an EMBL/GenBank/DDBJ whole genome shotgun (WGS) entry which is preliminary data.</text>
</comment>
<feature type="region of interest" description="Disordered" evidence="1">
    <location>
        <begin position="770"/>
        <end position="789"/>
    </location>
</feature>
<evidence type="ECO:0000313" key="3">
    <source>
        <dbReference type="EMBL" id="MFB9821068.1"/>
    </source>
</evidence>
<evidence type="ECO:0000313" key="4">
    <source>
        <dbReference type="Proteomes" id="UP001589702"/>
    </source>
</evidence>
<dbReference type="Gene3D" id="2.180.10.10">
    <property type="entry name" value="RHS repeat-associated core"/>
    <property type="match status" value="3"/>
</dbReference>
<name>A0ABV5Y245_ARTRM</name>